<dbReference type="UniPathway" id="UPA00251">
    <property type="reaction ID" value="UER00316"/>
</dbReference>
<dbReference type="InterPro" id="IPR000343">
    <property type="entry name" value="4pyrrol_synth_GluRdtase"/>
</dbReference>
<feature type="binding site" evidence="9 11">
    <location>
        <begin position="114"/>
        <end position="116"/>
    </location>
    <ligand>
        <name>substrate</name>
    </ligand>
</feature>
<organism evidence="18 19">
    <name type="scientific">Staphylococcus aureus</name>
    <dbReference type="NCBI Taxonomy" id="1280"/>
    <lineage>
        <taxon>Bacteria</taxon>
        <taxon>Bacillati</taxon>
        <taxon>Bacillota</taxon>
        <taxon>Bacilli</taxon>
        <taxon>Bacillales</taxon>
        <taxon>Staphylococcaceae</taxon>
        <taxon>Staphylococcus</taxon>
    </lineage>
</organism>
<dbReference type="Proteomes" id="UP000249913">
    <property type="component" value="Unassembled WGS sequence"/>
</dbReference>
<comment type="similarity">
    <text evidence="2 9 14">Belongs to the glutamyl-tRNA reductase family.</text>
</comment>
<dbReference type="InterPro" id="IPR006151">
    <property type="entry name" value="Shikm_DH/Glu-tRNA_Rdtase"/>
</dbReference>
<dbReference type="GO" id="GO:0050661">
    <property type="term" value="F:NADP binding"/>
    <property type="evidence" value="ECO:0007669"/>
    <property type="project" value="InterPro"/>
</dbReference>
<evidence type="ECO:0000256" key="1">
    <source>
        <dbReference type="ARBA" id="ARBA00005059"/>
    </source>
</evidence>
<dbReference type="FunFam" id="3.40.50.720:FF:000031">
    <property type="entry name" value="Glutamyl-tRNA reductase"/>
    <property type="match status" value="1"/>
</dbReference>
<feature type="domain" description="Glutamyl-tRNA reductase N-terminal" evidence="17">
    <location>
        <begin position="6"/>
        <end position="156"/>
    </location>
</feature>
<sequence>MHFIAISINHRTADVALREQVAFRDDALRIAHEDLYETKSILENVILSTCNRTEVYAVVDQIHTGRYYIQRFLARAFGFEVDDIKAMSEVKVGDEAVEHLLRVTSGLDSIVLGETQILGQIRDAFFLAQSTGTTGTIFNHLFKQAITFAKRAHNETDIADNAVSVSYAAVELAKKVFGKLKSKQAIIIGAGEMSELSLLNLLGSGITDITVVNRTIENAMKLAAKHQVKYDELSSLPNLLESADIVISSTSAQSYIITNEMIERIAENRKQDSLVLIDIAVPRDIEPGISAITNIFNYDVDDLKGLVDANLRERQLAAATISEQIPAEIHAHNEWVSMLGVVPVIRALREKAMAIQAETMDSIDRKLPGLSERERKIISKHTKSIINQMLKDPIKQAKELSSDKKSNEKLELFQNIFDIEAKCPHEQAKQQKKARSRKFQRDVSLVLNKHINMVIICKKTCLFDSMKLYY</sequence>
<dbReference type="PANTHER" id="PTHR43120:SF1">
    <property type="entry name" value="GLUTAMYL-TRNA REDUCTASE 1, CHLOROPLASTIC"/>
    <property type="match status" value="1"/>
</dbReference>
<evidence type="ECO:0000256" key="2">
    <source>
        <dbReference type="ARBA" id="ARBA00005916"/>
    </source>
</evidence>
<comment type="domain">
    <text evidence="9">Possesses an unusual extended V-shaped dimeric structure with each monomer consisting of three distinct domains arranged along a curved 'spinal' alpha-helix. The N-terminal catalytic domain specifically recognizes the glutamate moiety of the substrate. The second domain is the NADPH-binding domain, and the third C-terminal domain is responsible for dimerization.</text>
</comment>
<dbReference type="Pfam" id="PF01488">
    <property type="entry name" value="Shikimate_DH"/>
    <property type="match status" value="1"/>
</dbReference>
<comment type="function">
    <text evidence="9">Catalyzes the NADPH-dependent reduction of glutamyl-tRNA(Glu) to glutamate 1-semialdehyde (GSA).</text>
</comment>
<dbReference type="GO" id="GO:0006782">
    <property type="term" value="P:protoporphyrinogen IX biosynthetic process"/>
    <property type="evidence" value="ECO:0007669"/>
    <property type="project" value="UniProtKB-UniRule"/>
</dbReference>
<protein>
    <recommendedName>
        <fullName evidence="8 9">Glutamyl-tRNA reductase</fullName>
        <shortName evidence="9">GluTR</shortName>
        <ecNumber evidence="3 9">1.2.1.70</ecNumber>
    </recommendedName>
</protein>
<feature type="domain" description="Tetrapyrrole biosynthesis glutamyl-tRNA reductase dimerisation" evidence="15">
    <location>
        <begin position="324"/>
        <end position="419"/>
    </location>
</feature>
<evidence type="ECO:0000256" key="3">
    <source>
        <dbReference type="ARBA" id="ARBA00012970"/>
    </source>
</evidence>
<dbReference type="InterPro" id="IPR018214">
    <property type="entry name" value="GluRdtase_CS"/>
</dbReference>
<dbReference type="Gene3D" id="3.30.460.30">
    <property type="entry name" value="Glutamyl-tRNA reductase, N-terminal domain"/>
    <property type="match status" value="1"/>
</dbReference>
<evidence type="ECO:0000313" key="18">
    <source>
        <dbReference type="EMBL" id="SQA00059.1"/>
    </source>
</evidence>
<feature type="binding site" evidence="9 11">
    <location>
        <begin position="49"/>
        <end position="52"/>
    </location>
    <ligand>
        <name>substrate</name>
    </ligand>
</feature>
<dbReference type="PIRSF" id="PIRSF000445">
    <property type="entry name" value="4pyrrol_synth_GluRdtase"/>
    <property type="match status" value="1"/>
</dbReference>
<dbReference type="SUPFAM" id="SSF69075">
    <property type="entry name" value="Glutamyl tRNA-reductase dimerization domain"/>
    <property type="match status" value="1"/>
</dbReference>
<evidence type="ECO:0000259" key="16">
    <source>
        <dbReference type="Pfam" id="PF01488"/>
    </source>
</evidence>
<feature type="binding site" evidence="9 11">
    <location>
        <position position="120"/>
    </location>
    <ligand>
        <name>substrate</name>
    </ligand>
</feature>
<dbReference type="HAMAP" id="MF_00087">
    <property type="entry name" value="Glu_tRNA_reductase"/>
    <property type="match status" value="1"/>
</dbReference>
<evidence type="ECO:0000313" key="19">
    <source>
        <dbReference type="Proteomes" id="UP000249913"/>
    </source>
</evidence>
<dbReference type="PANTHER" id="PTHR43120">
    <property type="entry name" value="GLUTAMYL-TRNA REDUCTASE 1, CHLOROPLASTIC"/>
    <property type="match status" value="1"/>
</dbReference>
<dbReference type="FunFam" id="3.30.460.30:FF:000001">
    <property type="entry name" value="Glutamyl-tRNA reductase"/>
    <property type="match status" value="1"/>
</dbReference>
<dbReference type="SUPFAM" id="SSF51735">
    <property type="entry name" value="NAD(P)-binding Rossmann-fold domains"/>
    <property type="match status" value="1"/>
</dbReference>
<comment type="subunit">
    <text evidence="9">Homodimer.</text>
</comment>
<feature type="binding site" evidence="9 12">
    <location>
        <begin position="189"/>
        <end position="194"/>
    </location>
    <ligand>
        <name>NADP(+)</name>
        <dbReference type="ChEBI" id="CHEBI:58349"/>
    </ligand>
</feature>
<dbReference type="AlphaFoldDB" id="A0A2X2M4U4"/>
<dbReference type="Gene3D" id="3.40.50.720">
    <property type="entry name" value="NAD(P)-binding Rossmann-like Domain"/>
    <property type="match status" value="1"/>
</dbReference>
<evidence type="ECO:0000256" key="12">
    <source>
        <dbReference type="PIRSR" id="PIRSR000445-3"/>
    </source>
</evidence>
<gene>
    <name evidence="9 18" type="primary">hemA</name>
    <name evidence="18" type="ORF">NCTC7878_03213</name>
</gene>
<name>A0A2X2M4U4_STAAU</name>
<dbReference type="InterPro" id="IPR036291">
    <property type="entry name" value="NAD(P)-bd_dom_sf"/>
</dbReference>
<evidence type="ECO:0000256" key="7">
    <source>
        <dbReference type="ARBA" id="ARBA00047464"/>
    </source>
</evidence>
<evidence type="ECO:0000259" key="17">
    <source>
        <dbReference type="Pfam" id="PF05201"/>
    </source>
</evidence>
<reference evidence="18 19" key="1">
    <citation type="submission" date="2018-06" db="EMBL/GenBank/DDBJ databases">
        <authorList>
            <consortium name="Pathogen Informatics"/>
            <person name="Doyle S."/>
        </authorList>
    </citation>
    <scope>NUCLEOTIDE SEQUENCE [LARGE SCALE GENOMIC DNA]</scope>
    <source>
        <strain evidence="18 19">NCTC7878</strain>
    </source>
</reference>
<evidence type="ECO:0000256" key="11">
    <source>
        <dbReference type="PIRSR" id="PIRSR000445-2"/>
    </source>
</evidence>
<evidence type="ECO:0000259" key="15">
    <source>
        <dbReference type="Pfam" id="PF00745"/>
    </source>
</evidence>
<feature type="active site" description="Nucleophile" evidence="9 10">
    <location>
        <position position="50"/>
    </location>
</feature>
<dbReference type="SUPFAM" id="SSF69742">
    <property type="entry name" value="Glutamyl tRNA-reductase catalytic, N-terminal domain"/>
    <property type="match status" value="1"/>
</dbReference>
<dbReference type="InterPro" id="IPR036343">
    <property type="entry name" value="GluRdtase_N_sf"/>
</dbReference>
<feature type="binding site" evidence="9 11">
    <location>
        <position position="109"/>
    </location>
    <ligand>
        <name>substrate</name>
    </ligand>
</feature>
<evidence type="ECO:0000256" key="9">
    <source>
        <dbReference type="HAMAP-Rule" id="MF_00087"/>
    </source>
</evidence>
<dbReference type="Pfam" id="PF00745">
    <property type="entry name" value="GlutR_dimer"/>
    <property type="match status" value="1"/>
</dbReference>
<dbReference type="InterPro" id="IPR036453">
    <property type="entry name" value="GluRdtase_dimer_dom_sf"/>
</dbReference>
<evidence type="ECO:0000256" key="6">
    <source>
        <dbReference type="ARBA" id="ARBA00023244"/>
    </source>
</evidence>
<evidence type="ECO:0000256" key="14">
    <source>
        <dbReference type="RuleBase" id="RU000584"/>
    </source>
</evidence>
<comment type="miscellaneous">
    <text evidence="9">During catalysis, the active site Cys acts as a nucleophile attacking the alpha-carbonyl group of tRNA-bound glutamate with the formation of a thioester intermediate between enzyme and glutamate, and the concomitant release of tRNA(Glu). The thioester intermediate is finally reduced by direct hydride transfer from NADPH, to form the product GSA.</text>
</comment>
<dbReference type="PROSITE" id="PS00747">
    <property type="entry name" value="GLUTR"/>
    <property type="match status" value="1"/>
</dbReference>
<dbReference type="InterPro" id="IPR015895">
    <property type="entry name" value="4pyrrol_synth_GluRdtase_N"/>
</dbReference>
<dbReference type="NCBIfam" id="TIGR01035">
    <property type="entry name" value="hemA"/>
    <property type="match status" value="1"/>
</dbReference>
<evidence type="ECO:0000256" key="5">
    <source>
        <dbReference type="ARBA" id="ARBA00023002"/>
    </source>
</evidence>
<accession>A0A2X2M4U4</accession>
<evidence type="ECO:0000256" key="10">
    <source>
        <dbReference type="PIRSR" id="PIRSR000445-1"/>
    </source>
</evidence>
<comment type="pathway">
    <text evidence="1 9 14">Porphyrin-containing compound metabolism; protoporphyrin-IX biosynthesis; 5-aminolevulinate from L-glutamyl-tRNA(Glu): step 1/2.</text>
</comment>
<dbReference type="EMBL" id="UAUX01000015">
    <property type="protein sequence ID" value="SQA00059.1"/>
    <property type="molecule type" value="Genomic_DNA"/>
</dbReference>
<dbReference type="InterPro" id="IPR015896">
    <property type="entry name" value="4pyrrol_synth_GluRdtase_dimer"/>
</dbReference>
<dbReference type="EC" id="1.2.1.70" evidence="3 9"/>
<feature type="site" description="Important for activity" evidence="9 13">
    <location>
        <position position="99"/>
    </location>
</feature>
<keyword evidence="6 9" id="KW-0627">Porphyrin biosynthesis</keyword>
<keyword evidence="5 9" id="KW-0560">Oxidoreductase</keyword>
<proteinExistence type="inferred from homology"/>
<keyword evidence="4 9" id="KW-0521">NADP</keyword>
<evidence type="ECO:0000256" key="13">
    <source>
        <dbReference type="PIRSR" id="PIRSR000445-4"/>
    </source>
</evidence>
<dbReference type="Pfam" id="PF05201">
    <property type="entry name" value="GlutR_N"/>
    <property type="match status" value="1"/>
</dbReference>
<evidence type="ECO:0000256" key="8">
    <source>
        <dbReference type="ARBA" id="ARBA00068659"/>
    </source>
</evidence>
<comment type="catalytic activity">
    <reaction evidence="7 9 14">
        <text>(S)-4-amino-5-oxopentanoate + tRNA(Glu) + NADP(+) = L-glutamyl-tRNA(Glu) + NADPH + H(+)</text>
        <dbReference type="Rhea" id="RHEA:12344"/>
        <dbReference type="Rhea" id="RHEA-COMP:9663"/>
        <dbReference type="Rhea" id="RHEA-COMP:9680"/>
        <dbReference type="ChEBI" id="CHEBI:15378"/>
        <dbReference type="ChEBI" id="CHEBI:57501"/>
        <dbReference type="ChEBI" id="CHEBI:57783"/>
        <dbReference type="ChEBI" id="CHEBI:58349"/>
        <dbReference type="ChEBI" id="CHEBI:78442"/>
        <dbReference type="ChEBI" id="CHEBI:78520"/>
        <dbReference type="EC" id="1.2.1.70"/>
    </reaction>
</comment>
<evidence type="ECO:0000256" key="4">
    <source>
        <dbReference type="ARBA" id="ARBA00022857"/>
    </source>
</evidence>
<dbReference type="CDD" id="cd05213">
    <property type="entry name" value="NAD_bind_Glutamyl_tRNA_reduct"/>
    <property type="match status" value="1"/>
</dbReference>
<feature type="domain" description="Quinate/shikimate 5-dehydrogenase/glutamyl-tRNA reductase" evidence="16">
    <location>
        <begin position="171"/>
        <end position="305"/>
    </location>
</feature>
<dbReference type="GO" id="GO:0008883">
    <property type="term" value="F:glutamyl-tRNA reductase activity"/>
    <property type="evidence" value="ECO:0007669"/>
    <property type="project" value="UniProtKB-UniRule"/>
</dbReference>